<evidence type="ECO:0000313" key="3">
    <source>
        <dbReference type="EMBL" id="SDL32224.1"/>
    </source>
</evidence>
<dbReference type="GO" id="GO:0016758">
    <property type="term" value="F:hexosyltransferase activity"/>
    <property type="evidence" value="ECO:0007669"/>
    <property type="project" value="TreeGrafter"/>
</dbReference>
<gene>
    <name evidence="3" type="ORF">SAMN05421823_105196</name>
</gene>
<dbReference type="NCBIfam" id="TIGR00696">
    <property type="entry name" value="wecG_tagA_cpsF"/>
    <property type="match status" value="1"/>
</dbReference>
<name>A0A1G9J4Y9_9BACT</name>
<reference evidence="3 4" key="1">
    <citation type="submission" date="2016-10" db="EMBL/GenBank/DDBJ databases">
        <authorList>
            <person name="de Groot N.N."/>
        </authorList>
    </citation>
    <scope>NUCLEOTIDE SEQUENCE [LARGE SCALE GENOMIC DNA]</scope>
    <source>
        <strain evidence="3 4">DSM 25186</strain>
    </source>
</reference>
<dbReference type="PANTHER" id="PTHR34136:SF1">
    <property type="entry name" value="UDP-N-ACETYL-D-MANNOSAMINURONIC ACID TRANSFERASE"/>
    <property type="match status" value="1"/>
</dbReference>
<organism evidence="3 4">
    <name type="scientific">Catalinimonas alkaloidigena</name>
    <dbReference type="NCBI Taxonomy" id="1075417"/>
    <lineage>
        <taxon>Bacteria</taxon>
        <taxon>Pseudomonadati</taxon>
        <taxon>Bacteroidota</taxon>
        <taxon>Cytophagia</taxon>
        <taxon>Cytophagales</taxon>
        <taxon>Catalimonadaceae</taxon>
        <taxon>Catalinimonas</taxon>
    </lineage>
</organism>
<evidence type="ECO:0000313" key="4">
    <source>
        <dbReference type="Proteomes" id="UP000198510"/>
    </source>
</evidence>
<dbReference type="PANTHER" id="PTHR34136">
    <property type="match status" value="1"/>
</dbReference>
<keyword evidence="1" id="KW-0328">Glycosyltransferase</keyword>
<dbReference type="CDD" id="cd06533">
    <property type="entry name" value="Glyco_transf_WecG_TagA"/>
    <property type="match status" value="1"/>
</dbReference>
<protein>
    <submittedName>
        <fullName evidence="3">N-acetylglucosaminyldiphosphoundecaprenol N-acetyl-beta-D-mannosaminyltransferase</fullName>
    </submittedName>
</protein>
<proteinExistence type="predicted"/>
<dbReference type="OrthoDB" id="9771846at2"/>
<keyword evidence="4" id="KW-1185">Reference proteome</keyword>
<evidence type="ECO:0000256" key="2">
    <source>
        <dbReference type="ARBA" id="ARBA00022679"/>
    </source>
</evidence>
<dbReference type="STRING" id="1075417.SAMN05421823_105196"/>
<dbReference type="EMBL" id="FNFO01000005">
    <property type="protein sequence ID" value="SDL32224.1"/>
    <property type="molecule type" value="Genomic_DNA"/>
</dbReference>
<dbReference type="RefSeq" id="WP_089683260.1">
    <property type="nucleotide sequence ID" value="NZ_FNFO01000005.1"/>
</dbReference>
<sequence length="259" mass="29252">MHTKESRQALRKVDIVGAPVTTAPYATIREEILQLGRERRGYVCFANVHMTIEAHQDPTFVRVLEEATIVSPDGRPLSILMRLLYGIPQERACGMDLLPELLGEAARRGLSVYFYGSTEDVLEALVSQALAQHPDLTIAGTHSPPFRPLTAEEDAAVVEEINASGANLVFVSLGCPKQENWMHQHQHSVQACMLGVGQAFLTYTGREKRLPKWTRDLSLEWAYRLYLEPKRLWRRYLIGNSLFLMLAAKAMLKKRLRPS</sequence>
<dbReference type="Proteomes" id="UP000198510">
    <property type="component" value="Unassembled WGS sequence"/>
</dbReference>
<dbReference type="AlphaFoldDB" id="A0A1G9J4Y9"/>
<dbReference type="InterPro" id="IPR004629">
    <property type="entry name" value="WecG_TagA_CpsF"/>
</dbReference>
<accession>A0A1G9J4Y9</accession>
<dbReference type="Pfam" id="PF03808">
    <property type="entry name" value="Glyco_tran_WecG"/>
    <property type="match status" value="1"/>
</dbReference>
<keyword evidence="2 3" id="KW-0808">Transferase</keyword>
<evidence type="ECO:0000256" key="1">
    <source>
        <dbReference type="ARBA" id="ARBA00022676"/>
    </source>
</evidence>